<protein>
    <submittedName>
        <fullName evidence="2">Uncharacterized protein</fullName>
    </submittedName>
</protein>
<evidence type="ECO:0000256" key="1">
    <source>
        <dbReference type="SAM" id="Coils"/>
    </source>
</evidence>
<feature type="coiled-coil region" evidence="1">
    <location>
        <begin position="3"/>
        <end position="30"/>
    </location>
</feature>
<proteinExistence type="predicted"/>
<gene>
    <name evidence="2" type="ORF">CUNI_LOCUS14878</name>
</gene>
<keyword evidence="3" id="KW-1185">Reference proteome</keyword>
<feature type="non-terminal residue" evidence="2">
    <location>
        <position position="60"/>
    </location>
</feature>
<comment type="caution">
    <text evidence="2">The sequence shown here is derived from an EMBL/GenBank/DDBJ whole genome shotgun (WGS) entry which is preliminary data.</text>
</comment>
<keyword evidence="1" id="KW-0175">Coiled coil</keyword>
<dbReference type="Proteomes" id="UP000678393">
    <property type="component" value="Unassembled WGS sequence"/>
</dbReference>
<sequence>MHLNEKDQEIEFLRSMLGRLSERLENMEKSVDLKLELVELNQSKIMDEIMDNRKDITAVT</sequence>
<dbReference type="AlphaFoldDB" id="A0A8S3ZNC4"/>
<reference evidence="2" key="1">
    <citation type="submission" date="2021-04" db="EMBL/GenBank/DDBJ databases">
        <authorList>
            <consortium name="Molecular Ecology Group"/>
        </authorList>
    </citation>
    <scope>NUCLEOTIDE SEQUENCE</scope>
</reference>
<name>A0A8S3ZNC4_9EUPU</name>
<dbReference type="EMBL" id="CAJHNH020003447">
    <property type="protein sequence ID" value="CAG5129320.1"/>
    <property type="molecule type" value="Genomic_DNA"/>
</dbReference>
<evidence type="ECO:0000313" key="3">
    <source>
        <dbReference type="Proteomes" id="UP000678393"/>
    </source>
</evidence>
<organism evidence="2 3">
    <name type="scientific">Candidula unifasciata</name>
    <dbReference type="NCBI Taxonomy" id="100452"/>
    <lineage>
        <taxon>Eukaryota</taxon>
        <taxon>Metazoa</taxon>
        <taxon>Spiralia</taxon>
        <taxon>Lophotrochozoa</taxon>
        <taxon>Mollusca</taxon>
        <taxon>Gastropoda</taxon>
        <taxon>Heterobranchia</taxon>
        <taxon>Euthyneura</taxon>
        <taxon>Panpulmonata</taxon>
        <taxon>Eupulmonata</taxon>
        <taxon>Stylommatophora</taxon>
        <taxon>Helicina</taxon>
        <taxon>Helicoidea</taxon>
        <taxon>Geomitridae</taxon>
        <taxon>Candidula</taxon>
    </lineage>
</organism>
<accession>A0A8S3ZNC4</accession>
<evidence type="ECO:0000313" key="2">
    <source>
        <dbReference type="EMBL" id="CAG5129320.1"/>
    </source>
</evidence>